<dbReference type="EMBL" id="JBJQOH010000003">
    <property type="protein sequence ID" value="KAL3691829.1"/>
    <property type="molecule type" value="Genomic_DNA"/>
</dbReference>
<evidence type="ECO:0000256" key="1">
    <source>
        <dbReference type="SAM" id="MobiDB-lite"/>
    </source>
</evidence>
<dbReference type="Proteomes" id="UP001633002">
    <property type="component" value="Unassembled WGS sequence"/>
</dbReference>
<feature type="compositionally biased region" description="Basic and acidic residues" evidence="1">
    <location>
        <begin position="72"/>
        <end position="83"/>
    </location>
</feature>
<feature type="compositionally biased region" description="Polar residues" evidence="1">
    <location>
        <begin position="22"/>
        <end position="35"/>
    </location>
</feature>
<evidence type="ECO:0000313" key="2">
    <source>
        <dbReference type="EMBL" id="KAL3691829.1"/>
    </source>
</evidence>
<dbReference type="AlphaFoldDB" id="A0ABD3HNC8"/>
<protein>
    <submittedName>
        <fullName evidence="2">Uncharacterized protein</fullName>
    </submittedName>
</protein>
<proteinExistence type="predicted"/>
<feature type="compositionally biased region" description="Pro residues" evidence="1">
    <location>
        <begin position="279"/>
        <end position="288"/>
    </location>
</feature>
<organism evidence="2 3">
    <name type="scientific">Riccia sorocarpa</name>
    <dbReference type="NCBI Taxonomy" id="122646"/>
    <lineage>
        <taxon>Eukaryota</taxon>
        <taxon>Viridiplantae</taxon>
        <taxon>Streptophyta</taxon>
        <taxon>Embryophyta</taxon>
        <taxon>Marchantiophyta</taxon>
        <taxon>Marchantiopsida</taxon>
        <taxon>Marchantiidae</taxon>
        <taxon>Marchantiales</taxon>
        <taxon>Ricciaceae</taxon>
        <taxon>Riccia</taxon>
    </lineage>
</organism>
<feature type="compositionally biased region" description="Acidic residues" evidence="1">
    <location>
        <begin position="251"/>
        <end position="261"/>
    </location>
</feature>
<feature type="compositionally biased region" description="Polar residues" evidence="1">
    <location>
        <begin position="105"/>
        <end position="115"/>
    </location>
</feature>
<gene>
    <name evidence="2" type="ORF">R1sor_005480</name>
</gene>
<comment type="caution">
    <text evidence="2">The sequence shown here is derived from an EMBL/GenBank/DDBJ whole genome shotgun (WGS) entry which is preliminary data.</text>
</comment>
<accession>A0ABD3HNC8</accession>
<feature type="region of interest" description="Disordered" evidence="1">
    <location>
        <begin position="190"/>
        <end position="288"/>
    </location>
</feature>
<evidence type="ECO:0000313" key="3">
    <source>
        <dbReference type="Proteomes" id="UP001633002"/>
    </source>
</evidence>
<name>A0ABD3HNC8_9MARC</name>
<sequence length="288" mass="31760">MEDDAGYAGSGSGTVGSERVQDLQNATGENNAGSRSETRSVSRGEKSEDEHEKELTENARMNMLNTHFPPLDIRRSNGSRRTEGSSQAHPDLPTRAVHTEEGESSRSTAPRQNAWSARPRIDPNRGGRARNVYLDGTISGWGDDISDEEMHKIIEEINRIDPPGDPDAAKKIPWEEEDGKLLKIRIIGIHEREADSEDEEEKQNPGAEPTSRYTEELFHPVKNSAKARAEERNSTLLPNTSNPYEQLADINEGEADDEGTEETASRQRAARRSLMGVASPPPPPPPPP</sequence>
<feature type="compositionally biased region" description="Basic and acidic residues" evidence="1">
    <location>
        <begin position="36"/>
        <end position="57"/>
    </location>
</feature>
<keyword evidence="3" id="KW-1185">Reference proteome</keyword>
<feature type="region of interest" description="Disordered" evidence="1">
    <location>
        <begin position="1"/>
        <end position="144"/>
    </location>
</feature>
<feature type="compositionally biased region" description="Polar residues" evidence="1">
    <location>
        <begin position="234"/>
        <end position="244"/>
    </location>
</feature>
<reference evidence="2 3" key="1">
    <citation type="submission" date="2024-09" db="EMBL/GenBank/DDBJ databases">
        <title>Chromosome-scale assembly of Riccia sorocarpa.</title>
        <authorList>
            <person name="Paukszto L."/>
        </authorList>
    </citation>
    <scope>NUCLEOTIDE SEQUENCE [LARGE SCALE GENOMIC DNA]</scope>
    <source>
        <strain evidence="2">LP-2024</strain>
        <tissue evidence="2">Aerial parts of the thallus</tissue>
    </source>
</reference>